<dbReference type="Proteomes" id="UP000054270">
    <property type="component" value="Unassembled WGS sequence"/>
</dbReference>
<keyword evidence="2" id="KW-1185">Reference proteome</keyword>
<proteinExistence type="predicted"/>
<organism evidence="1 2">
    <name type="scientific">Hypholoma sublateritium (strain FD-334 SS-4)</name>
    <dbReference type="NCBI Taxonomy" id="945553"/>
    <lineage>
        <taxon>Eukaryota</taxon>
        <taxon>Fungi</taxon>
        <taxon>Dikarya</taxon>
        <taxon>Basidiomycota</taxon>
        <taxon>Agaricomycotina</taxon>
        <taxon>Agaricomycetes</taxon>
        <taxon>Agaricomycetidae</taxon>
        <taxon>Agaricales</taxon>
        <taxon>Agaricineae</taxon>
        <taxon>Strophariaceae</taxon>
        <taxon>Hypholoma</taxon>
    </lineage>
</organism>
<protein>
    <submittedName>
        <fullName evidence="1">Uncharacterized protein</fullName>
    </submittedName>
</protein>
<evidence type="ECO:0000313" key="1">
    <source>
        <dbReference type="EMBL" id="KJA29652.1"/>
    </source>
</evidence>
<accession>A0A0D2LNL9</accession>
<dbReference type="EMBL" id="KN817518">
    <property type="protein sequence ID" value="KJA29652.1"/>
    <property type="molecule type" value="Genomic_DNA"/>
</dbReference>
<dbReference type="AlphaFoldDB" id="A0A0D2LNL9"/>
<gene>
    <name evidence="1" type="ORF">HYPSUDRAFT_196011</name>
</gene>
<sequence>MYSARGAPPPHGAGVCACVRVCAGTPHGGASGVRARRAWGQGRRSPGAAALILRVGAPTLRAREAIWAGLGARAQAAGGVRGASAHSRTVLEPAKTAAHRMQRFRAPVYVYTRSAGSLGRAIGIAIAIAVTRVLLRAGAVPSRLAHGWTPTSVRPRAPDNSNYCINNPAFARIAPGSVIISRTAASAAHPPCAWPRRERREARTPVLSVCPRGLRVSRGQSHWSLGAK</sequence>
<evidence type="ECO:0000313" key="2">
    <source>
        <dbReference type="Proteomes" id="UP000054270"/>
    </source>
</evidence>
<name>A0A0D2LNL9_HYPSF</name>
<reference evidence="2" key="1">
    <citation type="submission" date="2014-04" db="EMBL/GenBank/DDBJ databases">
        <title>Evolutionary Origins and Diversification of the Mycorrhizal Mutualists.</title>
        <authorList>
            <consortium name="DOE Joint Genome Institute"/>
            <consortium name="Mycorrhizal Genomics Consortium"/>
            <person name="Kohler A."/>
            <person name="Kuo A."/>
            <person name="Nagy L.G."/>
            <person name="Floudas D."/>
            <person name="Copeland A."/>
            <person name="Barry K.W."/>
            <person name="Cichocki N."/>
            <person name="Veneault-Fourrey C."/>
            <person name="LaButti K."/>
            <person name="Lindquist E.A."/>
            <person name="Lipzen A."/>
            <person name="Lundell T."/>
            <person name="Morin E."/>
            <person name="Murat C."/>
            <person name="Riley R."/>
            <person name="Ohm R."/>
            <person name="Sun H."/>
            <person name="Tunlid A."/>
            <person name="Henrissat B."/>
            <person name="Grigoriev I.V."/>
            <person name="Hibbett D.S."/>
            <person name="Martin F."/>
        </authorList>
    </citation>
    <scope>NUCLEOTIDE SEQUENCE [LARGE SCALE GENOMIC DNA]</scope>
    <source>
        <strain evidence="2">FD-334 SS-4</strain>
    </source>
</reference>
<dbReference type="PROSITE" id="PS51257">
    <property type="entry name" value="PROKAR_LIPOPROTEIN"/>
    <property type="match status" value="1"/>
</dbReference>